<feature type="domain" description="Aminoglycoside phosphotransferase" evidence="2">
    <location>
        <begin position="38"/>
        <end position="256"/>
    </location>
</feature>
<dbReference type="PANTHER" id="PTHR21064:SF6">
    <property type="entry name" value="AMINOGLYCOSIDE PHOSPHOTRANSFERASE DOMAIN-CONTAINING PROTEIN"/>
    <property type="match status" value="1"/>
</dbReference>
<dbReference type="GO" id="GO:0004413">
    <property type="term" value="F:homoserine kinase activity"/>
    <property type="evidence" value="ECO:0007669"/>
    <property type="project" value="UniProtKB-EC"/>
</dbReference>
<dbReference type="EMBL" id="JAVDWA010000001">
    <property type="protein sequence ID" value="MDR7071363.1"/>
    <property type="molecule type" value="Genomic_DNA"/>
</dbReference>
<keyword evidence="4" id="KW-1185">Reference proteome</keyword>
<comment type="caution">
    <text evidence="3">The sequence shown here is derived from an EMBL/GenBank/DDBJ whole genome shotgun (WGS) entry which is preliminary data.</text>
</comment>
<name>A0ABU1TVY6_9BACL</name>
<sequence>MGEVARFEVMHALEQSLWEHLKDEAESLFRFKILRSVPIKRGWLNQKWKIETNQGTFLLKQYNPERFKKYDLQTIQIALETQNRAFQNGIRCPELLEHEGNLLHTSGKGELFTVMCFMEGDLIKPGEATYQQMESLGEVVGKLHKLFNEGYMPARSETLFKIPPVSERLQHWHSTLDKCMDDQRPLFLLQKEATAKLKDSDFEYLTPGWCHRDLWVDNLLFSSESVSAILDFDRMNYDFIETDIGRLIISACLQKDKLNVEGVHAFIRGYCNTNELSIERLCRSLKVVWYMESTWWISLTFHEGEPPKRFANEMIWLAKNMERIDSILLGKM</sequence>
<evidence type="ECO:0000313" key="4">
    <source>
        <dbReference type="Proteomes" id="UP001258181"/>
    </source>
</evidence>
<protein>
    <submittedName>
        <fullName evidence="3">Homoserine kinase type II</fullName>
        <ecNumber evidence="3">2.7.1.39</ecNumber>
    </submittedName>
</protein>
<keyword evidence="3" id="KW-0418">Kinase</keyword>
<organism evidence="3 4">
    <name type="scientific">Fictibacillus barbaricus</name>
    <dbReference type="NCBI Taxonomy" id="182136"/>
    <lineage>
        <taxon>Bacteria</taxon>
        <taxon>Bacillati</taxon>
        <taxon>Bacillota</taxon>
        <taxon>Bacilli</taxon>
        <taxon>Bacillales</taxon>
        <taxon>Fictibacillaceae</taxon>
        <taxon>Fictibacillus</taxon>
    </lineage>
</organism>
<dbReference type="Pfam" id="PF01636">
    <property type="entry name" value="APH"/>
    <property type="match status" value="1"/>
</dbReference>
<comment type="similarity">
    <text evidence="1">Belongs to the pseudomonas-type ThrB family.</text>
</comment>
<reference evidence="3 4" key="1">
    <citation type="submission" date="2023-07" db="EMBL/GenBank/DDBJ databases">
        <title>Sorghum-associated microbial communities from plants grown in Nebraska, USA.</title>
        <authorList>
            <person name="Schachtman D."/>
        </authorList>
    </citation>
    <scope>NUCLEOTIDE SEQUENCE [LARGE SCALE GENOMIC DNA]</scope>
    <source>
        <strain evidence="3 4">BE211</strain>
    </source>
</reference>
<proteinExistence type="inferred from homology"/>
<evidence type="ECO:0000259" key="2">
    <source>
        <dbReference type="Pfam" id="PF01636"/>
    </source>
</evidence>
<dbReference type="InterPro" id="IPR011009">
    <property type="entry name" value="Kinase-like_dom_sf"/>
</dbReference>
<dbReference type="RefSeq" id="WP_310255911.1">
    <property type="nucleotide sequence ID" value="NZ_JAVDWA010000001.1"/>
</dbReference>
<keyword evidence="3" id="KW-0808">Transferase</keyword>
<evidence type="ECO:0000313" key="3">
    <source>
        <dbReference type="EMBL" id="MDR7071363.1"/>
    </source>
</evidence>
<accession>A0ABU1TVY6</accession>
<dbReference type="Gene3D" id="3.90.1200.10">
    <property type="match status" value="1"/>
</dbReference>
<gene>
    <name evidence="3" type="ORF">J2X07_000338</name>
</gene>
<dbReference type="EC" id="2.7.1.39" evidence="3"/>
<dbReference type="Proteomes" id="UP001258181">
    <property type="component" value="Unassembled WGS sequence"/>
</dbReference>
<evidence type="ECO:0000256" key="1">
    <source>
        <dbReference type="ARBA" id="ARBA00038240"/>
    </source>
</evidence>
<dbReference type="SUPFAM" id="SSF56112">
    <property type="entry name" value="Protein kinase-like (PK-like)"/>
    <property type="match status" value="1"/>
</dbReference>
<dbReference type="PANTHER" id="PTHR21064">
    <property type="entry name" value="AMINOGLYCOSIDE PHOSPHOTRANSFERASE DOMAIN-CONTAINING PROTEIN-RELATED"/>
    <property type="match status" value="1"/>
</dbReference>
<dbReference type="InterPro" id="IPR050249">
    <property type="entry name" value="Pseudomonas-type_ThrB"/>
</dbReference>
<dbReference type="Gene3D" id="3.30.200.20">
    <property type="entry name" value="Phosphorylase Kinase, domain 1"/>
    <property type="match status" value="1"/>
</dbReference>
<dbReference type="InterPro" id="IPR002575">
    <property type="entry name" value="Aminoglycoside_PTrfase"/>
</dbReference>